<dbReference type="AlphaFoldDB" id="A0AAV7VIT2"/>
<dbReference type="EMBL" id="JANPWB010000003">
    <property type="protein sequence ID" value="KAJ1200213.1"/>
    <property type="molecule type" value="Genomic_DNA"/>
</dbReference>
<name>A0AAV7VIT2_PLEWA</name>
<organism evidence="2 3">
    <name type="scientific">Pleurodeles waltl</name>
    <name type="common">Iberian ribbed newt</name>
    <dbReference type="NCBI Taxonomy" id="8319"/>
    <lineage>
        <taxon>Eukaryota</taxon>
        <taxon>Metazoa</taxon>
        <taxon>Chordata</taxon>
        <taxon>Craniata</taxon>
        <taxon>Vertebrata</taxon>
        <taxon>Euteleostomi</taxon>
        <taxon>Amphibia</taxon>
        <taxon>Batrachia</taxon>
        <taxon>Caudata</taxon>
        <taxon>Salamandroidea</taxon>
        <taxon>Salamandridae</taxon>
        <taxon>Pleurodelinae</taxon>
        <taxon>Pleurodeles</taxon>
    </lineage>
</organism>
<gene>
    <name evidence="2" type="ORF">NDU88_004039</name>
</gene>
<feature type="region of interest" description="Disordered" evidence="1">
    <location>
        <begin position="108"/>
        <end position="133"/>
    </location>
</feature>
<feature type="compositionally biased region" description="Basic and acidic residues" evidence="1">
    <location>
        <begin position="7"/>
        <end position="20"/>
    </location>
</feature>
<comment type="caution">
    <text evidence="2">The sequence shown here is derived from an EMBL/GenBank/DDBJ whole genome shotgun (WGS) entry which is preliminary data.</text>
</comment>
<feature type="region of interest" description="Disordered" evidence="1">
    <location>
        <begin position="1"/>
        <end position="73"/>
    </location>
</feature>
<reference evidence="2" key="1">
    <citation type="journal article" date="2022" name="bioRxiv">
        <title>Sequencing and chromosome-scale assembly of the giantPleurodeles waltlgenome.</title>
        <authorList>
            <person name="Brown T."/>
            <person name="Elewa A."/>
            <person name="Iarovenko S."/>
            <person name="Subramanian E."/>
            <person name="Araus A.J."/>
            <person name="Petzold A."/>
            <person name="Susuki M."/>
            <person name="Suzuki K.-i.T."/>
            <person name="Hayashi T."/>
            <person name="Toyoda A."/>
            <person name="Oliveira C."/>
            <person name="Osipova E."/>
            <person name="Leigh N.D."/>
            <person name="Simon A."/>
            <person name="Yun M.H."/>
        </authorList>
    </citation>
    <scope>NUCLEOTIDE SEQUENCE</scope>
    <source>
        <strain evidence="2">20211129_DDA</strain>
        <tissue evidence="2">Liver</tissue>
    </source>
</reference>
<dbReference type="Proteomes" id="UP001066276">
    <property type="component" value="Chromosome 2_1"/>
</dbReference>
<keyword evidence="3" id="KW-1185">Reference proteome</keyword>
<evidence type="ECO:0000313" key="2">
    <source>
        <dbReference type="EMBL" id="KAJ1200213.1"/>
    </source>
</evidence>
<feature type="compositionally biased region" description="Basic and acidic residues" evidence="1">
    <location>
        <begin position="28"/>
        <end position="46"/>
    </location>
</feature>
<protein>
    <submittedName>
        <fullName evidence="2">Uncharacterized protein</fullName>
    </submittedName>
</protein>
<evidence type="ECO:0000256" key="1">
    <source>
        <dbReference type="SAM" id="MobiDB-lite"/>
    </source>
</evidence>
<feature type="compositionally biased region" description="Basic and acidic residues" evidence="1">
    <location>
        <begin position="53"/>
        <end position="73"/>
    </location>
</feature>
<sequence length="190" mass="21552">MPVCTQERADAGEEKVKMEECGGGDTVMYRREKEGRRQREEKSEKQAEEEDPESQKDHGAERELVEGGDEATKAAEEAVSIYAEHCNTPTIVPNAPEITEYTDVDNEGVNLKRGPQMRDSQPQRLAGRGRRRHRLTYDASEEDASTQLFLGLEASLISSHRQQNKHMQLMNRNSQRIQQTFTQGFGNVET</sequence>
<accession>A0AAV7VIT2</accession>
<evidence type="ECO:0000313" key="3">
    <source>
        <dbReference type="Proteomes" id="UP001066276"/>
    </source>
</evidence>
<proteinExistence type="predicted"/>